<proteinExistence type="predicted"/>
<keyword evidence="1" id="KW-0808">Transferase</keyword>
<keyword evidence="1" id="KW-0489">Methyltransferase</keyword>
<name>A0AC61NMB3_9BACT</name>
<evidence type="ECO:0000313" key="1">
    <source>
        <dbReference type="EMBL" id="QZE13622.1"/>
    </source>
</evidence>
<keyword evidence="2" id="KW-1185">Reference proteome</keyword>
<accession>A0AC61NMB3</accession>
<dbReference type="Proteomes" id="UP000826212">
    <property type="component" value="Chromosome"/>
</dbReference>
<organism evidence="1 2">
    <name type="scientific">Halosquirtibacter laminarini</name>
    <dbReference type="NCBI Taxonomy" id="3374600"/>
    <lineage>
        <taxon>Bacteria</taxon>
        <taxon>Pseudomonadati</taxon>
        <taxon>Bacteroidota</taxon>
        <taxon>Bacteroidia</taxon>
        <taxon>Marinilabiliales</taxon>
        <taxon>Prolixibacteraceae</taxon>
        <taxon>Halosquirtibacter</taxon>
    </lineage>
</organism>
<reference evidence="1" key="1">
    <citation type="submission" date="2021-08" db="EMBL/GenBank/DDBJ databases">
        <title>Novel anaerobic bacterium isolated from sea squirt in East Sea, Republic of Korea.</title>
        <authorList>
            <person name="Nguyen T.H."/>
            <person name="Li Z."/>
            <person name="Lee Y.-J."/>
            <person name="Ko J."/>
            <person name="Kim S.-G."/>
        </authorList>
    </citation>
    <scope>NUCLEOTIDE SEQUENCE</scope>
    <source>
        <strain evidence="1">KCTC 25031</strain>
    </source>
</reference>
<evidence type="ECO:0000313" key="2">
    <source>
        <dbReference type="Proteomes" id="UP000826212"/>
    </source>
</evidence>
<protein>
    <submittedName>
        <fullName evidence="1">RNA methyltransferase</fullName>
    </submittedName>
</protein>
<gene>
    <name evidence="1" type="ORF">K4L44_13730</name>
</gene>
<dbReference type="EMBL" id="CP081303">
    <property type="protein sequence ID" value="QZE13622.1"/>
    <property type="molecule type" value="Genomic_DNA"/>
</dbReference>
<sequence>MKEIIQHLESFATEARTSLFDRVIENRTRYLTVVLENIFQAQNASAVLRSCDCFGIQDVHIIENNNEFNVHQEIAMGSSKWLDIHKYNEQENNTRTALKNLKEQGYRIVATTPHERDVFLQDFDLSKGKTALVFGTELTGISDIVREEADEFIKVPMFGFTESFNISVCASLVMQDLATRIRKESIPWQLTEEEKHEIKFEWLKRSIKASDRIIQNWEEEHK</sequence>